<accession>A0ABX0M6H2</accession>
<dbReference type="EMBL" id="VVIW01000015">
    <property type="protein sequence ID" value="NHZ42793.1"/>
    <property type="molecule type" value="Genomic_DNA"/>
</dbReference>
<evidence type="ECO:0000313" key="2">
    <source>
        <dbReference type="Proteomes" id="UP000819052"/>
    </source>
</evidence>
<organism evidence="1 2">
    <name type="scientific">Massilia aquatica</name>
    <dbReference type="NCBI Taxonomy" id="2609000"/>
    <lineage>
        <taxon>Bacteria</taxon>
        <taxon>Pseudomonadati</taxon>
        <taxon>Pseudomonadota</taxon>
        <taxon>Betaproteobacteria</taxon>
        <taxon>Burkholderiales</taxon>
        <taxon>Oxalobacteraceae</taxon>
        <taxon>Telluria group</taxon>
        <taxon>Massilia</taxon>
    </lineage>
</organism>
<reference evidence="1 2" key="1">
    <citation type="submission" date="2019-09" db="EMBL/GenBank/DDBJ databases">
        <title>Taxonomy of Antarctic Massilia spp.: description of Massilia rubra sp. nov., Massilia aquatica sp. nov., Massilia mucilaginosa sp. nov., Massilia frigida sp. nov. isolated from streams, lakes and regoliths.</title>
        <authorList>
            <person name="Holochova P."/>
            <person name="Sedlacek I."/>
            <person name="Kralova S."/>
            <person name="Maslanova I."/>
            <person name="Busse H.-J."/>
            <person name="Stankova E."/>
            <person name="Vrbovska V."/>
            <person name="Kovarovic V."/>
            <person name="Bartak M."/>
            <person name="Svec P."/>
            <person name="Pantucek R."/>
        </authorList>
    </citation>
    <scope>NUCLEOTIDE SEQUENCE [LARGE SCALE GENOMIC DNA]</scope>
    <source>
        <strain evidence="1 2">CCM 8693</strain>
    </source>
</reference>
<gene>
    <name evidence="1" type="ORF">F1609_21840</name>
</gene>
<sequence length="205" mass="22823">MSQSKNEVLRAAIQAVYNGCPKNERLAKLAAVNKLRFSSSAVAEEAGVSRTLISGDDCTYPHIRDEISALRPSKTPLVQTLDGLILRNEQLLTTLKLQRHSLGLLFSKLGQKARPPDAPTLLPRASTIRITRSTPLSKTASPLRVQIKLVRLLNQNIEKTIARRDALYAKIVITALAYEQGRHTDGRRLKRISREERINALSLVQ</sequence>
<dbReference type="Proteomes" id="UP000819052">
    <property type="component" value="Unassembled WGS sequence"/>
</dbReference>
<evidence type="ECO:0000313" key="1">
    <source>
        <dbReference type="EMBL" id="NHZ42793.1"/>
    </source>
</evidence>
<protein>
    <recommendedName>
        <fullName evidence="3">TetR family transcriptional regulator</fullName>
    </recommendedName>
</protein>
<name>A0ABX0M6H2_9BURK</name>
<proteinExistence type="predicted"/>
<evidence type="ECO:0008006" key="3">
    <source>
        <dbReference type="Google" id="ProtNLM"/>
    </source>
</evidence>
<dbReference type="RefSeq" id="WP_167078793.1">
    <property type="nucleotide sequence ID" value="NZ_VVIW01000015.1"/>
</dbReference>
<comment type="caution">
    <text evidence="1">The sequence shown here is derived from an EMBL/GenBank/DDBJ whole genome shotgun (WGS) entry which is preliminary data.</text>
</comment>
<keyword evidence="2" id="KW-1185">Reference proteome</keyword>